<comment type="catalytic activity">
    <reaction evidence="1">
        <text>a monocarboxylic acid amide + H2O = a monocarboxylate + NH4(+)</text>
        <dbReference type="Rhea" id="RHEA:12020"/>
        <dbReference type="ChEBI" id="CHEBI:15377"/>
        <dbReference type="ChEBI" id="CHEBI:28938"/>
        <dbReference type="ChEBI" id="CHEBI:35757"/>
        <dbReference type="ChEBI" id="CHEBI:83628"/>
        <dbReference type="EC" id="3.5.1.4"/>
    </reaction>
</comment>
<evidence type="ECO:0000313" key="6">
    <source>
        <dbReference type="Proteomes" id="UP001317870"/>
    </source>
</evidence>
<dbReference type="Pfam" id="PF01425">
    <property type="entry name" value="Amidase"/>
    <property type="match status" value="1"/>
</dbReference>
<dbReference type="InterPro" id="IPR036928">
    <property type="entry name" value="AS_sf"/>
</dbReference>
<reference evidence="5 6" key="1">
    <citation type="submission" date="2022-11" db="EMBL/GenBank/DDBJ databases">
        <title>Genome Sequencing of Nocardia sp. ON39_IFM12276 and assembly.</title>
        <authorList>
            <person name="Shimojima M."/>
            <person name="Toyokawa M."/>
            <person name="Uesaka K."/>
        </authorList>
    </citation>
    <scope>NUCLEOTIDE SEQUENCE [LARGE SCALE GENOMIC DNA]</scope>
    <source>
        <strain evidence="5 6">IFM 12276</strain>
    </source>
</reference>
<organism evidence="5 6">
    <name type="scientific">Nocardia sputorum</name>
    <dbReference type="NCBI Taxonomy" id="2984338"/>
    <lineage>
        <taxon>Bacteria</taxon>
        <taxon>Bacillati</taxon>
        <taxon>Actinomycetota</taxon>
        <taxon>Actinomycetes</taxon>
        <taxon>Mycobacteriales</taxon>
        <taxon>Nocardiaceae</taxon>
        <taxon>Nocardia</taxon>
    </lineage>
</organism>
<dbReference type="Gene3D" id="3.90.1300.10">
    <property type="entry name" value="Amidase signature (AS) domain"/>
    <property type="match status" value="1"/>
</dbReference>
<evidence type="ECO:0000313" key="5">
    <source>
        <dbReference type="EMBL" id="BDU00538.1"/>
    </source>
</evidence>
<dbReference type="InterPro" id="IPR023631">
    <property type="entry name" value="Amidase_dom"/>
</dbReference>
<dbReference type="RefSeq" id="WP_281873374.1">
    <property type="nucleotide sequence ID" value="NZ_AP026978.1"/>
</dbReference>
<gene>
    <name evidence="5" type="primary">amiB2_2</name>
    <name evidence="5" type="ORF">IFM12276_35660</name>
</gene>
<dbReference type="SUPFAM" id="SSF75304">
    <property type="entry name" value="Amidase signature (AS) enzymes"/>
    <property type="match status" value="1"/>
</dbReference>
<dbReference type="EMBL" id="AP026978">
    <property type="protein sequence ID" value="BDU00538.1"/>
    <property type="molecule type" value="Genomic_DNA"/>
</dbReference>
<accession>A0ABN6U5L1</accession>
<proteinExistence type="inferred from homology"/>
<sequence>MTWAGAPAAEIAAGVQSRTVSPLEVADEHLARIAALDPRINAFRIVRHEQVRHEARALATRGDLRDLPLAGVPVAVKDNLDLAGCVTGNGSRAARQTAADSDSELVGRLRAAGALLIGKTNVPELCQWPVTESAAHGVTRNPWHLAYTPGGSTGGGAAAVAAGMAALAIGSDGGGSIRIPSSCCGLVGLKPGDGVLPRPAELGSNWLGISTFGPLATTVSDAALLLAALAADDRYRAPAAPERPLRIGMTTRPPVLGASVDPQVRSAMLAAAEALREAGHTVTDAPPPWRPQDALGFLARYFAGVAEDTTNLSADLLEPLTRKVARAGRVLTRVRPVPDAPPARQAERFAAWFTEHDLLLTPTLATPPVPVGAFAGQGFLRTLRDVPRFIPFTPPFNTVRYPAISVPAGLSDTGLPIGVQLAAAPGGETTLLAVAAQLERIRPWRRHAPLDDAALR</sequence>
<dbReference type="EC" id="3.5.1.4" evidence="3"/>
<evidence type="ECO:0000256" key="3">
    <source>
        <dbReference type="ARBA" id="ARBA00012922"/>
    </source>
</evidence>
<name>A0ABN6U5L1_9NOCA</name>
<dbReference type="PANTHER" id="PTHR11895">
    <property type="entry name" value="TRANSAMIDASE"/>
    <property type="match status" value="1"/>
</dbReference>
<evidence type="ECO:0000256" key="2">
    <source>
        <dbReference type="ARBA" id="ARBA00009199"/>
    </source>
</evidence>
<feature type="domain" description="Amidase" evidence="4">
    <location>
        <begin position="25"/>
        <end position="432"/>
    </location>
</feature>
<comment type="similarity">
    <text evidence="2">Belongs to the amidase family.</text>
</comment>
<protein>
    <recommendedName>
        <fullName evidence="3">amidase</fullName>
        <ecNumber evidence="3">3.5.1.4</ecNumber>
    </recommendedName>
</protein>
<evidence type="ECO:0000259" key="4">
    <source>
        <dbReference type="Pfam" id="PF01425"/>
    </source>
</evidence>
<dbReference type="InterPro" id="IPR000120">
    <property type="entry name" value="Amidase"/>
</dbReference>
<dbReference type="Proteomes" id="UP001317870">
    <property type="component" value="Chromosome"/>
</dbReference>
<dbReference type="PANTHER" id="PTHR11895:SF7">
    <property type="entry name" value="GLUTAMYL-TRNA(GLN) AMIDOTRANSFERASE SUBUNIT A, MITOCHONDRIAL"/>
    <property type="match status" value="1"/>
</dbReference>
<evidence type="ECO:0000256" key="1">
    <source>
        <dbReference type="ARBA" id="ARBA00001311"/>
    </source>
</evidence>
<keyword evidence="6" id="KW-1185">Reference proteome</keyword>